<dbReference type="RefSeq" id="WP_286659515.1">
    <property type="nucleotide sequence ID" value="NZ_JASZYV010000001.1"/>
</dbReference>
<gene>
    <name evidence="2" type="ORF">QTH91_08325</name>
</gene>
<evidence type="ECO:0008006" key="4">
    <source>
        <dbReference type="Google" id="ProtNLM"/>
    </source>
</evidence>
<reference evidence="2" key="1">
    <citation type="submission" date="2023-06" db="EMBL/GenBank/DDBJ databases">
        <authorList>
            <person name="Jiang Y."/>
            <person name="Liu Q."/>
        </authorList>
    </citation>
    <scope>NUCLEOTIDE SEQUENCE</scope>
    <source>
        <strain evidence="2">CGMCC 1.12089</strain>
    </source>
</reference>
<organism evidence="2 3">
    <name type="scientific">Variovorax dokdonensis</name>
    <dbReference type="NCBI Taxonomy" id="344883"/>
    <lineage>
        <taxon>Bacteria</taxon>
        <taxon>Pseudomonadati</taxon>
        <taxon>Pseudomonadota</taxon>
        <taxon>Betaproteobacteria</taxon>
        <taxon>Burkholderiales</taxon>
        <taxon>Comamonadaceae</taxon>
        <taxon>Variovorax</taxon>
    </lineage>
</organism>
<dbReference type="SUPFAM" id="SSF54593">
    <property type="entry name" value="Glyoxalase/Bleomycin resistance protein/Dihydroxybiphenyl dioxygenase"/>
    <property type="match status" value="1"/>
</dbReference>
<dbReference type="Proteomes" id="UP001174908">
    <property type="component" value="Unassembled WGS sequence"/>
</dbReference>
<evidence type="ECO:0000256" key="1">
    <source>
        <dbReference type="SAM" id="MobiDB-lite"/>
    </source>
</evidence>
<dbReference type="EMBL" id="JASZYV010000001">
    <property type="protein sequence ID" value="MDM0044481.1"/>
    <property type="molecule type" value="Genomic_DNA"/>
</dbReference>
<accession>A0ABT7N977</accession>
<keyword evidence="3" id="KW-1185">Reference proteome</keyword>
<feature type="region of interest" description="Disordered" evidence="1">
    <location>
        <begin position="284"/>
        <end position="308"/>
    </location>
</feature>
<evidence type="ECO:0000313" key="3">
    <source>
        <dbReference type="Proteomes" id="UP001174908"/>
    </source>
</evidence>
<name>A0ABT7N977_9BURK</name>
<evidence type="ECO:0000313" key="2">
    <source>
        <dbReference type="EMBL" id="MDM0044481.1"/>
    </source>
</evidence>
<dbReference type="Gene3D" id="3.10.180.10">
    <property type="entry name" value="2,3-Dihydroxybiphenyl 1,2-Dioxygenase, domain 1"/>
    <property type="match status" value="1"/>
</dbReference>
<sequence>MSARKSPSSPALTSKALFHGVDHLVVRVNAARPLFEVFSATLGLPVTWPLEQASFATFGWIGLGNANLEIWADAKNADLPEHCPLPLIHGIALAPQRMKSAIAALEEKGVPMKPPRVYRSRNDEGTLQTNFTNVVLPGVSGPTCEVFLCAWDRDAAIVPWQAGTSTTRRRETERAALEAVNGGLLGVTGLRRITIATPDHPTLAGEWHKIRGSYKQPTQLVPDVDVDVVVGEQHVVSSIDLEVRDLAAARDFLADKGLLAERTDDTVMLSPEATGGLAIRLVAPTPAEDKPAAKPAAKPGAKKSAKKY</sequence>
<protein>
    <recommendedName>
        <fullName evidence="4">Glyoxalase-like domain-containing protein</fullName>
    </recommendedName>
</protein>
<proteinExistence type="predicted"/>
<dbReference type="InterPro" id="IPR029068">
    <property type="entry name" value="Glyas_Bleomycin-R_OHBP_Dase"/>
</dbReference>
<comment type="caution">
    <text evidence="2">The sequence shown here is derived from an EMBL/GenBank/DDBJ whole genome shotgun (WGS) entry which is preliminary data.</text>
</comment>